<dbReference type="RefSeq" id="WP_100767980.1">
    <property type="nucleotide sequence ID" value="NZ_NPEA01000004.1"/>
</dbReference>
<name>A0A2M9ZZF2_9LEPT</name>
<gene>
    <name evidence="1" type="ORF">CH365_07530</name>
</gene>
<reference evidence="1 2" key="1">
    <citation type="submission" date="2017-07" db="EMBL/GenBank/DDBJ databases">
        <title>Leptospira spp. isolated from tropical soils.</title>
        <authorList>
            <person name="Thibeaux R."/>
            <person name="Iraola G."/>
            <person name="Ferres I."/>
            <person name="Bierque E."/>
            <person name="Girault D."/>
            <person name="Soupe-Gilbert M.-E."/>
            <person name="Picardeau M."/>
            <person name="Goarant C."/>
        </authorList>
    </citation>
    <scope>NUCLEOTIDE SEQUENCE [LARGE SCALE GENOMIC DNA]</scope>
    <source>
        <strain evidence="1 2">ES4-C-A1</strain>
    </source>
</reference>
<dbReference type="EMBL" id="NPEA01000004">
    <property type="protein sequence ID" value="PJZ77429.1"/>
    <property type="molecule type" value="Genomic_DNA"/>
</dbReference>
<proteinExistence type="predicted"/>
<comment type="caution">
    <text evidence="1">The sequence shown here is derived from an EMBL/GenBank/DDBJ whole genome shotgun (WGS) entry which is preliminary data.</text>
</comment>
<sequence length="118" mass="13321">MANLICPYCHAEFDLCKDNSGSRQLQIVDVPCKKCGTSVYKTNELTSTKYYLIDKTSESEIPWGKRKTNDKGQKIKLGPICKCKLRMEARSGKYGPFWACMGVPGCGMTKKLRKRNDS</sequence>
<dbReference type="OrthoDB" id="9776650at2"/>
<dbReference type="Proteomes" id="UP000231843">
    <property type="component" value="Unassembled WGS sequence"/>
</dbReference>
<organism evidence="1 2">
    <name type="scientific">Leptospira neocaledonica</name>
    <dbReference type="NCBI Taxonomy" id="2023192"/>
    <lineage>
        <taxon>Bacteria</taxon>
        <taxon>Pseudomonadati</taxon>
        <taxon>Spirochaetota</taxon>
        <taxon>Spirochaetia</taxon>
        <taxon>Leptospirales</taxon>
        <taxon>Leptospiraceae</taxon>
        <taxon>Leptospira</taxon>
    </lineage>
</organism>
<protein>
    <submittedName>
        <fullName evidence="1">Uncharacterized protein</fullName>
    </submittedName>
</protein>
<evidence type="ECO:0000313" key="2">
    <source>
        <dbReference type="Proteomes" id="UP000231843"/>
    </source>
</evidence>
<keyword evidence="2" id="KW-1185">Reference proteome</keyword>
<dbReference type="Gene3D" id="3.30.65.10">
    <property type="entry name" value="Bacterial Topoisomerase I, domain 1"/>
    <property type="match status" value="1"/>
</dbReference>
<dbReference type="SUPFAM" id="SSF57783">
    <property type="entry name" value="Zinc beta-ribbon"/>
    <property type="match status" value="1"/>
</dbReference>
<dbReference type="AlphaFoldDB" id="A0A2M9ZZF2"/>
<accession>A0A2M9ZZF2</accession>
<evidence type="ECO:0000313" key="1">
    <source>
        <dbReference type="EMBL" id="PJZ77429.1"/>
    </source>
</evidence>